<evidence type="ECO:0000313" key="3">
    <source>
        <dbReference type="Proteomes" id="UP001336020"/>
    </source>
</evidence>
<reference evidence="2 3" key="1">
    <citation type="submission" date="2023-07" db="EMBL/GenBank/DDBJ databases">
        <authorList>
            <person name="Girao M."/>
            <person name="Carvalho M.F."/>
        </authorList>
    </citation>
    <scope>NUCLEOTIDE SEQUENCE [LARGE SCALE GENOMIC DNA]</scope>
    <source>
        <strain evidence="2 3">YIM65754</strain>
    </source>
</reference>
<proteinExistence type="predicted"/>
<dbReference type="RefSeq" id="WP_330131282.1">
    <property type="nucleotide sequence ID" value="NZ_JAUTXY010000001.1"/>
</dbReference>
<dbReference type="SUPFAM" id="SSF48264">
    <property type="entry name" value="Cytochrome P450"/>
    <property type="match status" value="1"/>
</dbReference>
<dbReference type="InterPro" id="IPR001128">
    <property type="entry name" value="Cyt_P450"/>
</dbReference>
<organism evidence="2 3">
    <name type="scientific">Rhodococcus artemisiae</name>
    <dbReference type="NCBI Taxonomy" id="714159"/>
    <lineage>
        <taxon>Bacteria</taxon>
        <taxon>Bacillati</taxon>
        <taxon>Actinomycetota</taxon>
        <taxon>Actinomycetes</taxon>
        <taxon>Mycobacteriales</taxon>
        <taxon>Nocardiaceae</taxon>
        <taxon>Rhodococcus</taxon>
    </lineage>
</organism>
<dbReference type="Pfam" id="PF00067">
    <property type="entry name" value="p450"/>
    <property type="match status" value="1"/>
</dbReference>
<gene>
    <name evidence="2" type="ORF">Q7514_00255</name>
</gene>
<comment type="caution">
    <text evidence="2">The sequence shown here is derived from an EMBL/GenBank/DDBJ whole genome shotgun (WGS) entry which is preliminary data.</text>
</comment>
<feature type="region of interest" description="Disordered" evidence="1">
    <location>
        <begin position="1"/>
        <end position="20"/>
    </location>
</feature>
<feature type="region of interest" description="Disordered" evidence="1">
    <location>
        <begin position="63"/>
        <end position="87"/>
    </location>
</feature>
<feature type="compositionally biased region" description="Low complexity" evidence="1">
    <location>
        <begin position="74"/>
        <end position="87"/>
    </location>
</feature>
<protein>
    <submittedName>
        <fullName evidence="2">Cytochrome P450</fullName>
    </submittedName>
</protein>
<accession>A0ABU7L334</accession>
<sequence length="87" mass="9394">MTRSVDDVIAARREGTTPRQDDLLQRMLEHPDPDTGELLSDRSIRNQVLTFLIAGHETTAGTLSFAREGRHDSGGAARAAPRPSAVG</sequence>
<dbReference type="Gene3D" id="1.10.630.10">
    <property type="entry name" value="Cytochrome P450"/>
    <property type="match status" value="1"/>
</dbReference>
<dbReference type="InterPro" id="IPR036396">
    <property type="entry name" value="Cyt_P450_sf"/>
</dbReference>
<dbReference type="Proteomes" id="UP001336020">
    <property type="component" value="Unassembled WGS sequence"/>
</dbReference>
<name>A0ABU7L334_9NOCA</name>
<evidence type="ECO:0000256" key="1">
    <source>
        <dbReference type="SAM" id="MobiDB-lite"/>
    </source>
</evidence>
<evidence type="ECO:0000313" key="2">
    <source>
        <dbReference type="EMBL" id="MEE2055959.1"/>
    </source>
</evidence>
<keyword evidence="3" id="KW-1185">Reference proteome</keyword>
<dbReference type="EMBL" id="JAUTXY010000001">
    <property type="protein sequence ID" value="MEE2055959.1"/>
    <property type="molecule type" value="Genomic_DNA"/>
</dbReference>